<dbReference type="AlphaFoldDB" id="A0A2U3NIJ8"/>
<gene>
    <name evidence="1" type="ORF">MTAB308_4861</name>
</gene>
<proteinExistence type="predicted"/>
<name>A0A2U3NIJ8_9MYCO</name>
<evidence type="ECO:0000313" key="2">
    <source>
        <dbReference type="Proteomes" id="UP000241595"/>
    </source>
</evidence>
<organism evidence="1 2">
    <name type="scientific">Mycobacterium terramassiliense</name>
    <dbReference type="NCBI Taxonomy" id="1841859"/>
    <lineage>
        <taxon>Bacteria</taxon>
        <taxon>Bacillati</taxon>
        <taxon>Actinomycetota</taxon>
        <taxon>Actinomycetes</taxon>
        <taxon>Mycobacteriales</taxon>
        <taxon>Mycobacteriaceae</taxon>
        <taxon>Mycobacterium</taxon>
    </lineage>
</organism>
<dbReference type="Proteomes" id="UP000241595">
    <property type="component" value="Unassembled WGS sequence"/>
</dbReference>
<keyword evidence="2" id="KW-1185">Reference proteome</keyword>
<dbReference type="EMBL" id="FTRV01000016">
    <property type="protein sequence ID" value="SPM31348.1"/>
    <property type="molecule type" value="Genomic_DNA"/>
</dbReference>
<accession>A0A2U3NIJ8</accession>
<protein>
    <submittedName>
        <fullName evidence="1">Mycobacterium terramassiliense ORFan</fullName>
    </submittedName>
</protein>
<sequence length="83" mass="9118">MTVENTAQTWRDLADQLIPAQMAMLARDEQNTDLFDAASLLFPHGIASTTTSLTRCTDPITTTDWPFSPSDHAHVIPSSYAPI</sequence>
<dbReference type="RefSeq" id="WP_077102882.1">
    <property type="nucleotide sequence ID" value="NZ_LT717701.1"/>
</dbReference>
<reference evidence="1 2" key="1">
    <citation type="submission" date="2017-01" db="EMBL/GenBank/DDBJ databases">
        <authorList>
            <consortium name="Urmite Genomes"/>
        </authorList>
    </citation>
    <scope>NUCLEOTIDE SEQUENCE [LARGE SCALE GENOMIC DNA]</scope>
    <source>
        <strain evidence="1 2">AB308</strain>
    </source>
</reference>
<dbReference type="OrthoDB" id="4730261at2"/>
<evidence type="ECO:0000313" key="1">
    <source>
        <dbReference type="EMBL" id="SPM31348.1"/>
    </source>
</evidence>